<reference evidence="2" key="2">
    <citation type="submission" date="2021-08" db="EMBL/GenBank/DDBJ databases">
        <authorList>
            <person name="Eriksson T."/>
        </authorList>
    </citation>
    <scope>NUCLEOTIDE SEQUENCE</scope>
    <source>
        <strain evidence="2">Stoneville</strain>
        <tissue evidence="2">Whole head</tissue>
    </source>
</reference>
<evidence type="ECO:0000313" key="2">
    <source>
        <dbReference type="EMBL" id="KAH0818570.1"/>
    </source>
</evidence>
<organism evidence="2 3">
    <name type="scientific">Tenebrio molitor</name>
    <name type="common">Yellow mealworm beetle</name>
    <dbReference type="NCBI Taxonomy" id="7067"/>
    <lineage>
        <taxon>Eukaryota</taxon>
        <taxon>Metazoa</taxon>
        <taxon>Ecdysozoa</taxon>
        <taxon>Arthropoda</taxon>
        <taxon>Hexapoda</taxon>
        <taxon>Insecta</taxon>
        <taxon>Pterygota</taxon>
        <taxon>Neoptera</taxon>
        <taxon>Endopterygota</taxon>
        <taxon>Coleoptera</taxon>
        <taxon>Polyphaga</taxon>
        <taxon>Cucujiformia</taxon>
        <taxon>Tenebrionidae</taxon>
        <taxon>Tenebrio</taxon>
    </lineage>
</organism>
<comment type="caution">
    <text evidence="2">The sequence shown here is derived from an EMBL/GenBank/DDBJ whole genome shotgun (WGS) entry which is preliminary data.</text>
</comment>
<dbReference type="EMBL" id="JABDTM020017261">
    <property type="protein sequence ID" value="KAH0818570.1"/>
    <property type="molecule type" value="Genomic_DNA"/>
</dbReference>
<gene>
    <name evidence="2" type="ORF">GEV33_004221</name>
</gene>
<accession>A0A8J6LEM5</accession>
<evidence type="ECO:0000313" key="3">
    <source>
        <dbReference type="Proteomes" id="UP000719412"/>
    </source>
</evidence>
<proteinExistence type="predicted"/>
<feature type="signal peptide" evidence="1">
    <location>
        <begin position="1"/>
        <end position="30"/>
    </location>
</feature>
<evidence type="ECO:0000256" key="1">
    <source>
        <dbReference type="SAM" id="SignalP"/>
    </source>
</evidence>
<name>A0A8J6LEM5_TENMO</name>
<dbReference type="Proteomes" id="UP000719412">
    <property type="component" value="Unassembled WGS sequence"/>
</dbReference>
<protein>
    <submittedName>
        <fullName evidence="2">Uncharacterized protein</fullName>
    </submittedName>
</protein>
<keyword evidence="1" id="KW-0732">Signal</keyword>
<sequence length="129" mass="13335">MFKLVSPSRAKSTLSFPQILLGLLATLTRAAPGYDLHGLGLGPLVPAPQILPAPVFSAPIFKAPVVAPAPIFAPAPIVKTIGVAPATSYATVTKVHIAHPAPIVKTILAPQPIVKSYFPAPLALGHGYH</sequence>
<keyword evidence="3" id="KW-1185">Reference proteome</keyword>
<dbReference type="AlphaFoldDB" id="A0A8J6LEM5"/>
<feature type="chain" id="PRO_5035293509" evidence="1">
    <location>
        <begin position="31"/>
        <end position="129"/>
    </location>
</feature>
<reference evidence="2" key="1">
    <citation type="journal article" date="2020" name="J Insects Food Feed">
        <title>The yellow mealworm (Tenebrio molitor) genome: a resource for the emerging insects as food and feed industry.</title>
        <authorList>
            <person name="Eriksson T."/>
            <person name="Andere A."/>
            <person name="Kelstrup H."/>
            <person name="Emery V."/>
            <person name="Picard C."/>
        </authorList>
    </citation>
    <scope>NUCLEOTIDE SEQUENCE</scope>
    <source>
        <strain evidence="2">Stoneville</strain>
        <tissue evidence="2">Whole head</tissue>
    </source>
</reference>